<organism evidence="2 3">
    <name type="scientific">Discina gigas</name>
    <dbReference type="NCBI Taxonomy" id="1032678"/>
    <lineage>
        <taxon>Eukaryota</taxon>
        <taxon>Fungi</taxon>
        <taxon>Dikarya</taxon>
        <taxon>Ascomycota</taxon>
        <taxon>Pezizomycotina</taxon>
        <taxon>Pezizomycetes</taxon>
        <taxon>Pezizales</taxon>
        <taxon>Discinaceae</taxon>
        <taxon>Discina</taxon>
    </lineage>
</organism>
<protein>
    <recommendedName>
        <fullName evidence="1">F-box domain-containing protein</fullName>
    </recommendedName>
</protein>
<dbReference type="InterPro" id="IPR001810">
    <property type="entry name" value="F-box_dom"/>
</dbReference>
<sequence length="407" mass="45320">MAFHVRCPHEISAQILSFLTQHDLTSTSRVSRQLHEISQPLLYMEPCIITGSKFPPPLYLFLRTLLTPGNETISAHVRWLTVHWTDVQYNYSGQPDTEITLFTLAASALGLPDPLTSGAAQVVLLLHLLPRLRILHVIPAHDRDKLDEFLSADNATPLGLQSLREFRWYSADRRRGVSPTMLLTLLGLPSIRIIDVHMVTELESLFPAPDAATLAMATSAATHLEFSFGDISTWTLSRILKVPRALTHLTYRAISGNYSSLSEVADSLAPLRSTLQHLDLDLFRCIILLHHGAWQTETLGSFREWPVLRNVRCSLMALLGKGETRLADVLPRGLRALETVSDPFWTVEEAACEVMAMLARKHVMLPHLRTVAVHVDWSESQELVGRLGAACTAAGVELVEGHAYPFV</sequence>
<dbReference type="Proteomes" id="UP001447188">
    <property type="component" value="Unassembled WGS sequence"/>
</dbReference>
<name>A0ABR3GS37_9PEZI</name>
<comment type="caution">
    <text evidence="2">The sequence shown here is derived from an EMBL/GenBank/DDBJ whole genome shotgun (WGS) entry which is preliminary data.</text>
</comment>
<dbReference type="InterPro" id="IPR036047">
    <property type="entry name" value="F-box-like_dom_sf"/>
</dbReference>
<dbReference type="Pfam" id="PF12937">
    <property type="entry name" value="F-box-like"/>
    <property type="match status" value="1"/>
</dbReference>
<dbReference type="SUPFAM" id="SSF81383">
    <property type="entry name" value="F-box domain"/>
    <property type="match status" value="1"/>
</dbReference>
<gene>
    <name evidence="2" type="ORF">Q9L58_002295</name>
</gene>
<evidence type="ECO:0000259" key="1">
    <source>
        <dbReference type="Pfam" id="PF12937"/>
    </source>
</evidence>
<dbReference type="EMBL" id="JBBBZM010000019">
    <property type="protein sequence ID" value="KAL0638717.1"/>
    <property type="molecule type" value="Genomic_DNA"/>
</dbReference>
<reference evidence="2 3" key="1">
    <citation type="submission" date="2024-02" db="EMBL/GenBank/DDBJ databases">
        <title>Discinaceae phylogenomics.</title>
        <authorList>
            <person name="Dirks A.C."/>
            <person name="James T.Y."/>
        </authorList>
    </citation>
    <scope>NUCLEOTIDE SEQUENCE [LARGE SCALE GENOMIC DNA]</scope>
    <source>
        <strain evidence="2 3">ACD0624</strain>
    </source>
</reference>
<keyword evidence="3" id="KW-1185">Reference proteome</keyword>
<proteinExistence type="predicted"/>
<accession>A0ABR3GS37</accession>
<evidence type="ECO:0000313" key="2">
    <source>
        <dbReference type="EMBL" id="KAL0638717.1"/>
    </source>
</evidence>
<evidence type="ECO:0000313" key="3">
    <source>
        <dbReference type="Proteomes" id="UP001447188"/>
    </source>
</evidence>
<feature type="domain" description="F-box" evidence="1">
    <location>
        <begin position="8"/>
        <end position="48"/>
    </location>
</feature>